<dbReference type="SUPFAM" id="SSF55874">
    <property type="entry name" value="ATPase domain of HSP90 chaperone/DNA topoisomerase II/histidine kinase"/>
    <property type="match status" value="1"/>
</dbReference>
<keyword evidence="10" id="KW-0902">Two-component regulatory system</keyword>
<keyword evidence="5" id="KW-0597">Phosphoprotein</keyword>
<dbReference type="PRINTS" id="PR00344">
    <property type="entry name" value="BCTRLSENSOR"/>
</dbReference>
<dbReference type="PROSITE" id="PS50109">
    <property type="entry name" value="HIS_KIN"/>
    <property type="match status" value="1"/>
</dbReference>
<dbReference type="CDD" id="cd00075">
    <property type="entry name" value="HATPase"/>
    <property type="match status" value="1"/>
</dbReference>
<sequence length="487" mass="57161">MKLKNYLMFSYFIVMLLPLLALYFIYTSSQYYWQEKNSQIESEVLQEVEEFQKVIEDPKWFTLNPDLSYEPLHDFIDADVVLSVYRSDGLILYQSHQSGMKSYYQFSNDPNLYRKIGELQSNTRGFQYKDIAIVKGEVLGVYEMNILHSGWSEVYQRNSSFYVVLFMLIFIGIYLSVLYLLHKRLNAPLSQLELEMNFFAKGKNIQSAPLKAAKEITQLQKHFNEMKKEITQQQELVKHEQREKEWMVSSLSHDLKTPLTVVRSYSEALWKENYLTELEKEEYKEIVIKKLHYMQQLINDLSIYSSIQSTNYQTELVEVDGEEFFEMLLQGYEELAQNQNIQINTSIETKKLYRLDPKQMIRIMDNLVENGVRHTLAGQNLSLAAISSEHQLPDWVFKPFTEKMEQFRENDTVILVQNQGSFIPSDQIHLVLKPFYQIDQARTKGSSGLGLSIAKLLIEKQNGDLQLYSDKNYGTLIACRIPEREEK</sequence>
<feature type="transmembrane region" description="Helical" evidence="13">
    <location>
        <begin position="6"/>
        <end position="26"/>
    </location>
</feature>
<feature type="transmembrane region" description="Helical" evidence="13">
    <location>
        <begin position="161"/>
        <end position="181"/>
    </location>
</feature>
<dbReference type="Gene3D" id="6.10.340.10">
    <property type="match status" value="1"/>
</dbReference>
<dbReference type="EC" id="2.7.13.3" evidence="3"/>
<dbReference type="Pfam" id="PF02518">
    <property type="entry name" value="HATPase_c"/>
    <property type="match status" value="1"/>
</dbReference>
<dbReference type="Gene3D" id="3.30.565.10">
    <property type="entry name" value="Histidine kinase-like ATPase, C-terminal domain"/>
    <property type="match status" value="1"/>
</dbReference>
<keyword evidence="13" id="KW-1133">Transmembrane helix</keyword>
<comment type="catalytic activity">
    <reaction evidence="1">
        <text>ATP + protein L-histidine = ADP + protein N-phospho-L-histidine.</text>
        <dbReference type="EC" id="2.7.13.3"/>
    </reaction>
</comment>
<evidence type="ECO:0000256" key="5">
    <source>
        <dbReference type="ARBA" id="ARBA00022553"/>
    </source>
</evidence>
<keyword evidence="6" id="KW-0808">Transferase</keyword>
<dbReference type="InterPro" id="IPR003660">
    <property type="entry name" value="HAMP_dom"/>
</dbReference>
<evidence type="ECO:0000256" key="8">
    <source>
        <dbReference type="ARBA" id="ARBA00022777"/>
    </source>
</evidence>
<comment type="caution">
    <text evidence="16">The sequence shown here is derived from an EMBL/GenBank/DDBJ whole genome shotgun (WGS) entry which is preliminary data.</text>
</comment>
<reference evidence="16" key="1">
    <citation type="submission" date="2016-02" db="EMBL/GenBank/DDBJ databases">
        <title>Genome sequence of Bacillus trypoxylicola KCTC 13244(T).</title>
        <authorList>
            <person name="Jeong H."/>
            <person name="Park S.-H."/>
            <person name="Choi S.-K."/>
        </authorList>
    </citation>
    <scope>NUCLEOTIDE SEQUENCE [LARGE SCALE GENOMIC DNA]</scope>
    <source>
        <strain evidence="16">KCTC 13244</strain>
    </source>
</reference>
<dbReference type="OrthoDB" id="335833at2"/>
<dbReference type="GO" id="GO:0004721">
    <property type="term" value="F:phosphoprotein phosphatase activity"/>
    <property type="evidence" value="ECO:0007669"/>
    <property type="project" value="TreeGrafter"/>
</dbReference>
<dbReference type="Proteomes" id="UP000075806">
    <property type="component" value="Unassembled WGS sequence"/>
</dbReference>
<evidence type="ECO:0000256" key="12">
    <source>
        <dbReference type="SAM" id="Coils"/>
    </source>
</evidence>
<dbReference type="InterPro" id="IPR050351">
    <property type="entry name" value="BphY/WalK/GraS-like"/>
</dbReference>
<evidence type="ECO:0000256" key="11">
    <source>
        <dbReference type="ARBA" id="ARBA00023136"/>
    </source>
</evidence>
<evidence type="ECO:0000256" key="13">
    <source>
        <dbReference type="SAM" id="Phobius"/>
    </source>
</evidence>
<dbReference type="AlphaFoldDB" id="A0A161P8M1"/>
<proteinExistence type="predicted"/>
<evidence type="ECO:0000259" key="15">
    <source>
        <dbReference type="PROSITE" id="PS50885"/>
    </source>
</evidence>
<keyword evidence="8" id="KW-0418">Kinase</keyword>
<dbReference type="Gene3D" id="1.10.287.130">
    <property type="match status" value="1"/>
</dbReference>
<dbReference type="PROSITE" id="PS50885">
    <property type="entry name" value="HAMP"/>
    <property type="match status" value="1"/>
</dbReference>
<dbReference type="Pfam" id="PF00512">
    <property type="entry name" value="HisKA"/>
    <property type="match status" value="1"/>
</dbReference>
<dbReference type="GO" id="GO:0000155">
    <property type="term" value="F:phosphorelay sensor kinase activity"/>
    <property type="evidence" value="ECO:0007669"/>
    <property type="project" value="InterPro"/>
</dbReference>
<dbReference type="SUPFAM" id="SSF47384">
    <property type="entry name" value="Homodimeric domain of signal transducing histidine kinase"/>
    <property type="match status" value="1"/>
</dbReference>
<keyword evidence="12" id="KW-0175">Coiled coil</keyword>
<keyword evidence="9" id="KW-0067">ATP-binding</keyword>
<comment type="subcellular location">
    <subcellularLocation>
        <location evidence="2">Cell membrane</location>
        <topology evidence="2">Multi-pass membrane protein</topology>
    </subcellularLocation>
</comment>
<evidence type="ECO:0000256" key="9">
    <source>
        <dbReference type="ARBA" id="ARBA00022840"/>
    </source>
</evidence>
<dbReference type="SMART" id="SM00388">
    <property type="entry name" value="HisKA"/>
    <property type="match status" value="1"/>
</dbReference>
<evidence type="ECO:0000256" key="3">
    <source>
        <dbReference type="ARBA" id="ARBA00012438"/>
    </source>
</evidence>
<evidence type="ECO:0000256" key="4">
    <source>
        <dbReference type="ARBA" id="ARBA00022475"/>
    </source>
</evidence>
<dbReference type="InterPro" id="IPR036890">
    <property type="entry name" value="HATPase_C_sf"/>
</dbReference>
<keyword evidence="4" id="KW-1003">Cell membrane</keyword>
<feature type="coiled-coil region" evidence="12">
    <location>
        <begin position="216"/>
        <end position="243"/>
    </location>
</feature>
<dbReference type="InterPro" id="IPR036097">
    <property type="entry name" value="HisK_dim/P_sf"/>
</dbReference>
<dbReference type="InterPro" id="IPR003661">
    <property type="entry name" value="HisK_dim/P_dom"/>
</dbReference>
<gene>
    <name evidence="16" type="ORF">AZF04_12045</name>
</gene>
<dbReference type="InterPro" id="IPR003594">
    <property type="entry name" value="HATPase_dom"/>
</dbReference>
<keyword evidence="11 13" id="KW-0472">Membrane</keyword>
<evidence type="ECO:0000256" key="1">
    <source>
        <dbReference type="ARBA" id="ARBA00000085"/>
    </source>
</evidence>
<dbReference type="GO" id="GO:0005886">
    <property type="term" value="C:plasma membrane"/>
    <property type="evidence" value="ECO:0007669"/>
    <property type="project" value="UniProtKB-SubCell"/>
</dbReference>
<dbReference type="SMART" id="SM00387">
    <property type="entry name" value="HATPase_c"/>
    <property type="match status" value="1"/>
</dbReference>
<feature type="domain" description="HAMP" evidence="15">
    <location>
        <begin position="183"/>
        <end position="235"/>
    </location>
</feature>
<dbReference type="STRING" id="519424.AZF04_12045"/>
<evidence type="ECO:0000256" key="10">
    <source>
        <dbReference type="ARBA" id="ARBA00023012"/>
    </source>
</evidence>
<feature type="domain" description="Histidine kinase" evidence="14">
    <location>
        <begin position="250"/>
        <end position="485"/>
    </location>
</feature>
<dbReference type="RefSeq" id="WP_061950003.1">
    <property type="nucleotide sequence ID" value="NZ_LTAO01000037.1"/>
</dbReference>
<dbReference type="GO" id="GO:0005524">
    <property type="term" value="F:ATP binding"/>
    <property type="evidence" value="ECO:0007669"/>
    <property type="project" value="UniProtKB-KW"/>
</dbReference>
<dbReference type="EMBL" id="LTAO01000037">
    <property type="protein sequence ID" value="KYG27058.1"/>
    <property type="molecule type" value="Genomic_DNA"/>
</dbReference>
<dbReference type="InterPro" id="IPR005467">
    <property type="entry name" value="His_kinase_dom"/>
</dbReference>
<keyword evidence="7" id="KW-0547">Nucleotide-binding</keyword>
<dbReference type="PANTHER" id="PTHR45453">
    <property type="entry name" value="PHOSPHATE REGULON SENSOR PROTEIN PHOR"/>
    <property type="match status" value="1"/>
</dbReference>
<dbReference type="CDD" id="cd00082">
    <property type="entry name" value="HisKA"/>
    <property type="match status" value="1"/>
</dbReference>
<accession>A0A161P8M1</accession>
<dbReference type="PANTHER" id="PTHR45453:SF1">
    <property type="entry name" value="PHOSPHATE REGULON SENSOR PROTEIN PHOR"/>
    <property type="match status" value="1"/>
</dbReference>
<evidence type="ECO:0000313" key="17">
    <source>
        <dbReference type="Proteomes" id="UP000075806"/>
    </source>
</evidence>
<evidence type="ECO:0000259" key="14">
    <source>
        <dbReference type="PROSITE" id="PS50109"/>
    </source>
</evidence>
<name>A0A161P8M1_9BACI</name>
<evidence type="ECO:0000313" key="16">
    <source>
        <dbReference type="EMBL" id="KYG27058.1"/>
    </source>
</evidence>
<organism evidence="16 17">
    <name type="scientific">Alkalihalobacillus trypoxylicola</name>
    <dbReference type="NCBI Taxonomy" id="519424"/>
    <lineage>
        <taxon>Bacteria</taxon>
        <taxon>Bacillati</taxon>
        <taxon>Bacillota</taxon>
        <taxon>Bacilli</taxon>
        <taxon>Bacillales</taxon>
        <taxon>Bacillaceae</taxon>
        <taxon>Alkalihalobacillus</taxon>
    </lineage>
</organism>
<evidence type="ECO:0000256" key="7">
    <source>
        <dbReference type="ARBA" id="ARBA00022741"/>
    </source>
</evidence>
<evidence type="ECO:0000256" key="6">
    <source>
        <dbReference type="ARBA" id="ARBA00022679"/>
    </source>
</evidence>
<protein>
    <recommendedName>
        <fullName evidence="3">histidine kinase</fullName>
        <ecNumber evidence="3">2.7.13.3</ecNumber>
    </recommendedName>
</protein>
<keyword evidence="17" id="KW-1185">Reference proteome</keyword>
<keyword evidence="13" id="KW-0812">Transmembrane</keyword>
<dbReference type="GO" id="GO:0016036">
    <property type="term" value="P:cellular response to phosphate starvation"/>
    <property type="evidence" value="ECO:0007669"/>
    <property type="project" value="TreeGrafter"/>
</dbReference>
<dbReference type="InterPro" id="IPR004358">
    <property type="entry name" value="Sig_transdc_His_kin-like_C"/>
</dbReference>
<evidence type="ECO:0000256" key="2">
    <source>
        <dbReference type="ARBA" id="ARBA00004651"/>
    </source>
</evidence>